<dbReference type="GO" id="GO:0003677">
    <property type="term" value="F:DNA binding"/>
    <property type="evidence" value="ECO:0007669"/>
    <property type="project" value="UniProtKB-KW"/>
</dbReference>
<dbReference type="GO" id="GO:0015074">
    <property type="term" value="P:DNA integration"/>
    <property type="evidence" value="ECO:0007669"/>
    <property type="project" value="UniProtKB-KW"/>
</dbReference>
<keyword evidence="2" id="KW-0238">DNA-binding</keyword>
<evidence type="ECO:0000256" key="3">
    <source>
        <dbReference type="ARBA" id="ARBA00023172"/>
    </source>
</evidence>
<proteinExistence type="predicted"/>
<name>A0A9X1IHI3_9PROT</name>
<keyword evidence="1" id="KW-0229">DNA integration</keyword>
<dbReference type="InterPro" id="IPR006118">
    <property type="entry name" value="Recombinase_CS"/>
</dbReference>
<dbReference type="SUPFAM" id="SSF53041">
    <property type="entry name" value="Resolvase-like"/>
    <property type="match status" value="1"/>
</dbReference>
<dbReference type="SMART" id="SM00857">
    <property type="entry name" value="Resolvase"/>
    <property type="match status" value="1"/>
</dbReference>
<gene>
    <name evidence="8" type="ORF">LHA35_22835</name>
</gene>
<dbReference type="EMBL" id="JAJAQI010000046">
    <property type="protein sequence ID" value="MCB4824567.1"/>
    <property type="molecule type" value="Genomic_DNA"/>
</dbReference>
<evidence type="ECO:0000256" key="1">
    <source>
        <dbReference type="ARBA" id="ARBA00022908"/>
    </source>
</evidence>
<dbReference type="Pfam" id="PF00239">
    <property type="entry name" value="Resolvase"/>
    <property type="match status" value="1"/>
</dbReference>
<dbReference type="CDD" id="cd00338">
    <property type="entry name" value="Ser_Recombinase"/>
    <property type="match status" value="1"/>
</dbReference>
<protein>
    <submittedName>
        <fullName evidence="8">Recombinase family protein</fullName>
    </submittedName>
</protein>
<dbReference type="PROSITE" id="PS00397">
    <property type="entry name" value="RECOMBINASES_1"/>
    <property type="match status" value="1"/>
</dbReference>
<dbReference type="Proteomes" id="UP001139311">
    <property type="component" value="Unassembled WGS sequence"/>
</dbReference>
<evidence type="ECO:0000313" key="8">
    <source>
        <dbReference type="EMBL" id="MCB4824567.1"/>
    </source>
</evidence>
<organism evidence="8 9">
    <name type="scientific">Roseicella aerolata</name>
    <dbReference type="NCBI Taxonomy" id="2883479"/>
    <lineage>
        <taxon>Bacteria</taxon>
        <taxon>Pseudomonadati</taxon>
        <taxon>Pseudomonadota</taxon>
        <taxon>Alphaproteobacteria</taxon>
        <taxon>Acetobacterales</taxon>
        <taxon>Roseomonadaceae</taxon>
        <taxon>Roseicella</taxon>
    </lineage>
</organism>
<dbReference type="GO" id="GO:0000150">
    <property type="term" value="F:DNA strand exchange activity"/>
    <property type="evidence" value="ECO:0007669"/>
    <property type="project" value="InterPro"/>
</dbReference>
<dbReference type="PANTHER" id="PTHR30461">
    <property type="entry name" value="DNA-INVERTASE FROM LAMBDOID PROPHAGE"/>
    <property type="match status" value="1"/>
</dbReference>
<evidence type="ECO:0000259" key="7">
    <source>
        <dbReference type="PROSITE" id="PS51736"/>
    </source>
</evidence>
<dbReference type="InterPro" id="IPR006119">
    <property type="entry name" value="Resolv_N"/>
</dbReference>
<dbReference type="RefSeq" id="WP_226612468.1">
    <property type="nucleotide sequence ID" value="NZ_JAJAQI010000046.1"/>
</dbReference>
<evidence type="ECO:0000256" key="6">
    <source>
        <dbReference type="SAM" id="MobiDB-lite"/>
    </source>
</evidence>
<evidence type="ECO:0000256" key="2">
    <source>
        <dbReference type="ARBA" id="ARBA00023125"/>
    </source>
</evidence>
<accession>A0A9X1IHI3</accession>
<reference evidence="8" key="1">
    <citation type="submission" date="2021-10" db="EMBL/GenBank/DDBJ databases">
        <title>Roseicella aerolatum sp. nov., isolated from aerosols of e-waste dismantling site.</title>
        <authorList>
            <person name="Qin T."/>
        </authorList>
    </citation>
    <scope>NUCLEOTIDE SEQUENCE</scope>
    <source>
        <strain evidence="8">GB24</strain>
    </source>
</reference>
<dbReference type="AlphaFoldDB" id="A0A9X1IHI3"/>
<dbReference type="PROSITE" id="PS51736">
    <property type="entry name" value="RECOMBINASES_3"/>
    <property type="match status" value="1"/>
</dbReference>
<sequence length="249" mass="25516">MPPTSNGPAAPSPPRFVAYLRVSTEGQGRSGLGLEAQRQAVAAHVARAGGELVAEFREVESGRRAARPQLAAALACCRTRRAALLVAKLDRLARDARFLLGLVEGTGEAGVVFCDLPQLPPGPVGKFMLTQMAAVAELEAGLTGQRTRAALAAAKARGTRLGNPRLRPGTPEAAAGARAAKGERARARAAELRAVVEGLRAEGAVPEGAGLRAVAAALEARGVRAPRGGAAWSAAQVRRVLAIEPAGSP</sequence>
<dbReference type="Gene3D" id="3.40.50.1390">
    <property type="entry name" value="Resolvase, N-terminal catalytic domain"/>
    <property type="match status" value="1"/>
</dbReference>
<dbReference type="InterPro" id="IPR036162">
    <property type="entry name" value="Resolvase-like_N_sf"/>
</dbReference>
<evidence type="ECO:0000256" key="5">
    <source>
        <dbReference type="PROSITE-ProRule" id="PRU10137"/>
    </source>
</evidence>
<feature type="region of interest" description="Disordered" evidence="6">
    <location>
        <begin position="160"/>
        <end position="181"/>
    </location>
</feature>
<evidence type="ECO:0000313" key="9">
    <source>
        <dbReference type="Proteomes" id="UP001139311"/>
    </source>
</evidence>
<evidence type="ECO:0000256" key="4">
    <source>
        <dbReference type="PIRSR" id="PIRSR606118-50"/>
    </source>
</evidence>
<keyword evidence="3" id="KW-0233">DNA recombination</keyword>
<dbReference type="PANTHER" id="PTHR30461:SF2">
    <property type="entry name" value="SERINE RECOMBINASE PINE-RELATED"/>
    <property type="match status" value="1"/>
</dbReference>
<keyword evidence="9" id="KW-1185">Reference proteome</keyword>
<feature type="domain" description="Resolvase/invertase-type recombinase catalytic" evidence="7">
    <location>
        <begin position="15"/>
        <end position="158"/>
    </location>
</feature>
<dbReference type="InterPro" id="IPR050639">
    <property type="entry name" value="SSR_resolvase"/>
</dbReference>
<comment type="caution">
    <text evidence="8">The sequence shown here is derived from an EMBL/GenBank/DDBJ whole genome shotgun (WGS) entry which is preliminary data.</text>
</comment>
<feature type="active site" description="O-(5'-phospho-DNA)-serine intermediate" evidence="4 5">
    <location>
        <position position="23"/>
    </location>
</feature>